<feature type="domain" description="SLH" evidence="16">
    <location>
        <begin position="1371"/>
        <end position="1430"/>
    </location>
</feature>
<reference evidence="17" key="1">
    <citation type="submission" date="2009-10" db="EMBL/GenBank/DDBJ databases">
        <title>Complete sequence of Bacillus selenitireducens MLS10.</title>
        <authorList>
            <consortium name="US DOE Joint Genome Institute"/>
            <person name="Lucas S."/>
            <person name="Copeland A."/>
            <person name="Lapidus A."/>
            <person name="Glavina del Rio T."/>
            <person name="Dalin E."/>
            <person name="Tice H."/>
            <person name="Bruce D."/>
            <person name="Goodwin L."/>
            <person name="Pitluck S."/>
            <person name="Sims D."/>
            <person name="Brettin T."/>
            <person name="Detter J.C."/>
            <person name="Han C."/>
            <person name="Larimer F."/>
            <person name="Land M."/>
            <person name="Hauser L."/>
            <person name="Kyrpides N."/>
            <person name="Ovchinnikova G."/>
            <person name="Stolz J."/>
        </authorList>
    </citation>
    <scope>NUCLEOTIDE SEQUENCE [LARGE SCALE GENOMIC DNA]</scope>
    <source>
        <strain evidence="17">MLS10</strain>
    </source>
</reference>
<dbReference type="eggNOG" id="COG1404">
    <property type="taxonomic scope" value="Bacteria"/>
</dbReference>
<feature type="signal peptide" evidence="15">
    <location>
        <begin position="1"/>
        <end position="28"/>
    </location>
</feature>
<dbReference type="InterPro" id="IPR023827">
    <property type="entry name" value="Peptidase_S8_Asp-AS"/>
</dbReference>
<dbReference type="Pfam" id="PF00082">
    <property type="entry name" value="Peptidase_S8"/>
    <property type="match status" value="1"/>
</dbReference>
<evidence type="ECO:0000256" key="9">
    <source>
        <dbReference type="ARBA" id="ARBA00022801"/>
    </source>
</evidence>
<dbReference type="GO" id="GO:0004252">
    <property type="term" value="F:serine-type endopeptidase activity"/>
    <property type="evidence" value="ECO:0007669"/>
    <property type="project" value="UniProtKB-UniRule"/>
</dbReference>
<dbReference type="InterPro" id="IPR034216">
    <property type="entry name" value="C5a_Peptidase"/>
</dbReference>
<dbReference type="Gene3D" id="2.60.40.1710">
    <property type="entry name" value="Subtilisin-like superfamily"/>
    <property type="match status" value="1"/>
</dbReference>
<evidence type="ECO:0000256" key="12">
    <source>
        <dbReference type="PIRSR" id="PIRSR615500-1"/>
    </source>
</evidence>
<keyword evidence="6 13" id="KW-0645">Protease</keyword>
<dbReference type="InterPro" id="IPR010435">
    <property type="entry name" value="C5a/SBT2-like_Fn3"/>
</dbReference>
<keyword evidence="9 13" id="KW-0378">Hydrolase</keyword>
<evidence type="ECO:0000259" key="16">
    <source>
        <dbReference type="PROSITE" id="PS51272"/>
    </source>
</evidence>
<protein>
    <submittedName>
        <fullName evidence="17">Peptidase S8 and S53 subtilisin kexin sedolisin</fullName>
    </submittedName>
</protein>
<evidence type="ECO:0000256" key="15">
    <source>
        <dbReference type="SAM" id="SignalP"/>
    </source>
</evidence>
<dbReference type="Gene3D" id="2.60.40.4070">
    <property type="match status" value="1"/>
</dbReference>
<dbReference type="InterPro" id="IPR000209">
    <property type="entry name" value="Peptidase_S8/S53_dom"/>
</dbReference>
<dbReference type="KEGG" id="bse:Bsel_0952"/>
<feature type="chain" id="PRO_5003090877" evidence="15">
    <location>
        <begin position="29"/>
        <end position="1430"/>
    </location>
</feature>
<proteinExistence type="inferred from homology"/>
<feature type="domain" description="SLH" evidence="16">
    <location>
        <begin position="1247"/>
        <end position="1310"/>
    </location>
</feature>
<evidence type="ECO:0000313" key="18">
    <source>
        <dbReference type="Proteomes" id="UP000000271"/>
    </source>
</evidence>
<organism evidence="17 18">
    <name type="scientific">Bacillus selenitireducens (strain ATCC 700615 / DSM 15326 / MLS10)</name>
    <dbReference type="NCBI Taxonomy" id="439292"/>
    <lineage>
        <taxon>Bacteria</taxon>
        <taxon>Bacillati</taxon>
        <taxon>Bacillota</taxon>
        <taxon>Bacilli</taxon>
        <taxon>Bacillales</taxon>
        <taxon>Bacillaceae</taxon>
        <taxon>Salisediminibacterium</taxon>
    </lineage>
</organism>
<dbReference type="PROSITE" id="PS51272">
    <property type="entry name" value="SLH"/>
    <property type="match status" value="2"/>
</dbReference>
<evidence type="ECO:0000256" key="4">
    <source>
        <dbReference type="ARBA" id="ARBA00022512"/>
    </source>
</evidence>
<keyword evidence="10 13" id="KW-0720">Serine protease</keyword>
<evidence type="ECO:0000256" key="2">
    <source>
        <dbReference type="ARBA" id="ARBA00004613"/>
    </source>
</evidence>
<dbReference type="InterPro" id="IPR046450">
    <property type="entry name" value="PA_dom_sf"/>
</dbReference>
<dbReference type="PROSITE" id="PS00138">
    <property type="entry name" value="SUBTILASE_SER"/>
    <property type="match status" value="1"/>
</dbReference>
<evidence type="ECO:0000256" key="3">
    <source>
        <dbReference type="ARBA" id="ARBA00011073"/>
    </source>
</evidence>
<dbReference type="InterPro" id="IPR003137">
    <property type="entry name" value="PA_domain"/>
</dbReference>
<dbReference type="Proteomes" id="UP000000271">
    <property type="component" value="Chromosome"/>
</dbReference>
<keyword evidence="7 15" id="KW-0732">Signal</keyword>
<keyword evidence="11" id="KW-0106">Calcium</keyword>
<evidence type="ECO:0000256" key="6">
    <source>
        <dbReference type="ARBA" id="ARBA00022670"/>
    </source>
</evidence>
<evidence type="ECO:0000256" key="7">
    <source>
        <dbReference type="ARBA" id="ARBA00022729"/>
    </source>
</evidence>
<dbReference type="InterPro" id="IPR022398">
    <property type="entry name" value="Peptidase_S8_His-AS"/>
</dbReference>
<dbReference type="InterPro" id="IPR015500">
    <property type="entry name" value="Peptidase_S8_subtilisin-rel"/>
</dbReference>
<dbReference type="Gene3D" id="3.50.30.30">
    <property type="match status" value="1"/>
</dbReference>
<feature type="active site" description="Charge relay system" evidence="12 13">
    <location>
        <position position="252"/>
    </location>
</feature>
<evidence type="ECO:0000256" key="1">
    <source>
        <dbReference type="ARBA" id="ARBA00001913"/>
    </source>
</evidence>
<gene>
    <name evidence="17" type="ordered locus">Bsel_0952</name>
</gene>
<sequence>MKTLIKRSSAVSLTLLLLASSFAPSALASFSLEDDPVSFKENQLNTHSNALDPDENVRVIIELSEQSPVQKATSANRSFQDLSVQEQTDLQNDVTTEQQSVKNQINSMDLDVIYHESFSTVMNGMSLELAFEDVKTLEQMPSVRSVELVNEYNRPDERIDMSSSNEMTKAIHTHENYGYFGEGMVVGVIDTGVDPAHQDFTLPSDAAMALSENDVTVFTGPGQWFSEKVPYGYNYMDSNHEILDLAPDASSHGMHVAGTVGANGDPDEGIRGVAPHAQILALKVFGNDPAIPTTYGDIYVKAIDDALALGVDVLNLSLGAPAGFVSEANPEQRAVERAQENGVIVTISAGNSDAFGSGFMDMHPEFGQALPKPPSASNPDIGVVGAPSISANSFSVASSENSELTMDALEYEVNDETGTMVYGSYSEADPVATLDGAKEVVFAGLGGSEDFDNVDVDGKIALMIRGEYTFTDKTLNAQANGAVASIIYNNEAGTINMMSDPDIQIPHLFMLNEDGTQLAEWVTQGEEVLLSFDGLSDSILSPTAGEMSAFTSWGLTPNLDFKPEVTAPGGNILSTLQGGEYGLMSGTSMAAPNVAGASALVLERIHESMDLEGPARSSMVKTMLMNTAVPKVDLGYTNTMTDFTSYYSARRQGAGDIDIHAAVSTPATAVESDSGEAKVALREFEDEASISITITNHEESELVYDLDASVQTDMVFQDPAYGFQLGGDMFTLEASPLENVDIIFSDNGEHVNEITVPAGETAELTIEMNLTDAMTYDAASQSFIDVEEAFENGYFVDGFIWLHDQSDEYPSLSLPFAGFNGDFGALPIIDSPIYSDVGDSYYGYTSLINEAFEFLGNDPLTELEGAEDRAAFNPDLTPVIPVVSLLRNAKSMKFNILDDEGNHLRTLRTARNQVKNYFDGGLADPFHIFESAAWDGTTGGERVEDGWYYYQIAATPDFPDADEQHLNLPVFVDTEAPALEITYSEDDAALTWITEDDGSGVSHVDIYLNGELYADTIPPTTNLHEFEDSLPEGSVLSVRSYDYAGNQAVERTGIDDGNVPYIYLIEPDLLTGYNDSHVSFNGYIESAVDLDSFTIEGTEVQITWNSDENAYLFDHEKELDDGVYDFRFAAVNELGTDISISRKFMVDTTDPILTPSIDSTTVAYETGNYELDVEMEDNFDELRLYLDQNEVFAHEFELPAEKRHFNETVTLDLDLDVGMNTFHLALEDITGNTVEKVIEIERLAVGVPLMPFTDIKENWAENYIVKLARQSIIGGYPDDTFRPGNQITRGEFISLLVRSMNISPSDSESPFTDTHGVLEAEIVAAYENNLIQGRADQTFGQDEPLNRQEMAIMIVRTLIAQGFVELNLDLETDYTDQNEIGATALPYVAMAKELGLMEGTGSGAFAPEGQALRDQAAKVLFYYYFGSDED</sequence>
<evidence type="ECO:0000256" key="13">
    <source>
        <dbReference type="PROSITE-ProRule" id="PRU01240"/>
    </source>
</evidence>
<keyword evidence="4" id="KW-0134">Cell wall</keyword>
<dbReference type="PANTHER" id="PTHR43806">
    <property type="entry name" value="PEPTIDASE S8"/>
    <property type="match status" value="1"/>
</dbReference>
<dbReference type="SUPFAM" id="SSF52743">
    <property type="entry name" value="Subtilisin-like"/>
    <property type="match status" value="1"/>
</dbReference>
<dbReference type="InterPro" id="IPR050131">
    <property type="entry name" value="Peptidase_S8_subtilisin-like"/>
</dbReference>
<evidence type="ECO:0000256" key="10">
    <source>
        <dbReference type="ARBA" id="ARBA00022825"/>
    </source>
</evidence>
<dbReference type="PANTHER" id="PTHR43806:SF11">
    <property type="entry name" value="CEREVISIN-RELATED"/>
    <property type="match status" value="1"/>
</dbReference>
<feature type="active site" description="Charge relay system" evidence="12 13">
    <location>
        <position position="588"/>
    </location>
</feature>
<dbReference type="GO" id="GO:0005576">
    <property type="term" value="C:extracellular region"/>
    <property type="evidence" value="ECO:0007669"/>
    <property type="project" value="UniProtKB-SubCell"/>
</dbReference>
<keyword evidence="5" id="KW-0964">Secreted</keyword>
<evidence type="ECO:0000256" key="5">
    <source>
        <dbReference type="ARBA" id="ARBA00022525"/>
    </source>
</evidence>
<dbReference type="Pfam" id="PF00395">
    <property type="entry name" value="SLH"/>
    <property type="match status" value="3"/>
</dbReference>
<dbReference type="Pfam" id="PF02225">
    <property type="entry name" value="PA"/>
    <property type="match status" value="1"/>
</dbReference>
<comment type="subcellular location">
    <subcellularLocation>
        <location evidence="2">Secreted</location>
    </subcellularLocation>
</comment>
<dbReference type="HOGENOM" id="CLU_001768_3_0_9"/>
<dbReference type="GO" id="GO:0016020">
    <property type="term" value="C:membrane"/>
    <property type="evidence" value="ECO:0007669"/>
    <property type="project" value="InterPro"/>
</dbReference>
<evidence type="ECO:0000256" key="14">
    <source>
        <dbReference type="RuleBase" id="RU003355"/>
    </source>
</evidence>
<name>D6Y083_BACIE</name>
<dbReference type="RefSeq" id="WP_013171899.1">
    <property type="nucleotide sequence ID" value="NC_014219.1"/>
</dbReference>
<dbReference type="PROSITE" id="PS51892">
    <property type="entry name" value="SUBTILASE"/>
    <property type="match status" value="1"/>
</dbReference>
<accession>D6Y083</accession>
<dbReference type="STRING" id="439292.Bsel_0952"/>
<dbReference type="CDD" id="cd07475">
    <property type="entry name" value="Peptidases_S8_C5a_Peptidase"/>
    <property type="match status" value="1"/>
</dbReference>
<dbReference type="Pfam" id="PF06280">
    <property type="entry name" value="fn3_5"/>
    <property type="match status" value="1"/>
</dbReference>
<dbReference type="SUPFAM" id="SSF52025">
    <property type="entry name" value="PA domain"/>
    <property type="match status" value="1"/>
</dbReference>
<evidence type="ECO:0000313" key="17">
    <source>
        <dbReference type="EMBL" id="ADH98474.1"/>
    </source>
</evidence>
<dbReference type="PROSITE" id="PS00137">
    <property type="entry name" value="SUBTILASE_HIS"/>
    <property type="match status" value="1"/>
</dbReference>
<keyword evidence="8" id="KW-0677">Repeat</keyword>
<comment type="similarity">
    <text evidence="3 13 14">Belongs to the peptidase S8 family.</text>
</comment>
<dbReference type="CDD" id="cd02133">
    <property type="entry name" value="PA_C5a_like"/>
    <property type="match status" value="1"/>
</dbReference>
<evidence type="ECO:0000256" key="11">
    <source>
        <dbReference type="ARBA" id="ARBA00022837"/>
    </source>
</evidence>
<dbReference type="InterPro" id="IPR036852">
    <property type="entry name" value="Peptidase_S8/S53_dom_sf"/>
</dbReference>
<dbReference type="PRINTS" id="PR00723">
    <property type="entry name" value="SUBTILISIN"/>
</dbReference>
<evidence type="ECO:0000256" key="8">
    <source>
        <dbReference type="ARBA" id="ARBA00022737"/>
    </source>
</evidence>
<dbReference type="PROSITE" id="PS00136">
    <property type="entry name" value="SUBTILASE_ASP"/>
    <property type="match status" value="1"/>
</dbReference>
<dbReference type="InterPro" id="IPR023828">
    <property type="entry name" value="Peptidase_S8_Ser-AS"/>
</dbReference>
<dbReference type="OrthoDB" id="9798386at2"/>
<feature type="active site" description="Charge relay system" evidence="12 13">
    <location>
        <position position="190"/>
    </location>
</feature>
<dbReference type="EMBL" id="CP001791">
    <property type="protein sequence ID" value="ADH98474.1"/>
    <property type="molecule type" value="Genomic_DNA"/>
</dbReference>
<dbReference type="InterPro" id="IPR001119">
    <property type="entry name" value="SLH_dom"/>
</dbReference>
<comment type="cofactor">
    <cofactor evidence="1">
        <name>Ca(2+)</name>
        <dbReference type="ChEBI" id="CHEBI:29108"/>
    </cofactor>
</comment>
<dbReference type="Gene3D" id="3.40.50.200">
    <property type="entry name" value="Peptidase S8/S53 domain"/>
    <property type="match status" value="1"/>
</dbReference>
<keyword evidence="18" id="KW-1185">Reference proteome</keyword>
<dbReference type="GO" id="GO:0006508">
    <property type="term" value="P:proteolysis"/>
    <property type="evidence" value="ECO:0007669"/>
    <property type="project" value="UniProtKB-KW"/>
</dbReference>